<dbReference type="GO" id="GO:0001097">
    <property type="term" value="F:TFIIH-class transcription factor complex binding"/>
    <property type="evidence" value="ECO:0007669"/>
    <property type="project" value="TreeGrafter"/>
</dbReference>
<keyword evidence="2" id="KW-1185">Reference proteome</keyword>
<dbReference type="WBParaSite" id="HNAJ_0000995301-mRNA-1">
    <property type="protein sequence ID" value="HNAJ_0000995301-mRNA-1"/>
    <property type="gene ID" value="HNAJ_0000995301"/>
</dbReference>
<dbReference type="PANTHER" id="PTHR12716:SF8">
    <property type="entry name" value="TRANSCRIPTION INITIATION FACTOR IIE SUBUNIT BETA"/>
    <property type="match status" value="1"/>
</dbReference>
<evidence type="ECO:0000313" key="3">
    <source>
        <dbReference type="WBParaSite" id="HNAJ_0000995301-mRNA-1"/>
    </source>
</evidence>
<protein>
    <submittedName>
        <fullName evidence="3">HTH_48 domain-containing protein</fullName>
    </submittedName>
</protein>
<evidence type="ECO:0000313" key="2">
    <source>
        <dbReference type="Proteomes" id="UP000278807"/>
    </source>
</evidence>
<dbReference type="STRING" id="102285.A0A0R3TQW9"/>
<dbReference type="EMBL" id="UZAE01012814">
    <property type="protein sequence ID" value="VDO06807.1"/>
    <property type="molecule type" value="Genomic_DNA"/>
</dbReference>
<dbReference type="AlphaFoldDB" id="A0A0R3TQW9"/>
<name>A0A0R3TQW9_RODNA</name>
<evidence type="ECO:0000313" key="1">
    <source>
        <dbReference type="EMBL" id="VDO06807.1"/>
    </source>
</evidence>
<accession>A0A0R3TQW9</accession>
<reference evidence="3" key="1">
    <citation type="submission" date="2017-02" db="UniProtKB">
        <authorList>
            <consortium name="WormBaseParasite"/>
        </authorList>
    </citation>
    <scope>IDENTIFICATION</scope>
</reference>
<dbReference type="GO" id="GO:0006367">
    <property type="term" value="P:transcription initiation at RNA polymerase II promoter"/>
    <property type="evidence" value="ECO:0007669"/>
    <property type="project" value="InterPro"/>
</dbReference>
<dbReference type="Proteomes" id="UP000278807">
    <property type="component" value="Unassembled WGS sequence"/>
</dbReference>
<gene>
    <name evidence="1" type="ORF">HNAJ_LOCUS9948</name>
</gene>
<proteinExistence type="predicted"/>
<dbReference type="GO" id="GO:0005673">
    <property type="term" value="C:transcription factor TFIIE complex"/>
    <property type="evidence" value="ECO:0007669"/>
    <property type="project" value="InterPro"/>
</dbReference>
<sequence>MDIYGLLKYHEINGLGGIDHKDIAKCVKDADKVVKSLGDTVLAHTNKRTKKRVIYFNDARFDLRVGTDLVEMWRSVCVEGVSRNQVQDYLTKHGLTKMSGDEPNRPRCEEVKKCKLPNRRPRRQVDFKSKSHVNDTLFHVP</sequence>
<dbReference type="InterPro" id="IPR016656">
    <property type="entry name" value="TFIIE-bsu"/>
</dbReference>
<dbReference type="PANTHER" id="PTHR12716">
    <property type="entry name" value="TRANSCRIPTION INITIATION FACTOR IIE, BETA SUBUNIT"/>
    <property type="match status" value="1"/>
</dbReference>
<organism evidence="3">
    <name type="scientific">Rodentolepis nana</name>
    <name type="common">Dwarf tapeworm</name>
    <name type="synonym">Hymenolepis nana</name>
    <dbReference type="NCBI Taxonomy" id="102285"/>
    <lineage>
        <taxon>Eukaryota</taxon>
        <taxon>Metazoa</taxon>
        <taxon>Spiralia</taxon>
        <taxon>Lophotrochozoa</taxon>
        <taxon>Platyhelminthes</taxon>
        <taxon>Cestoda</taxon>
        <taxon>Eucestoda</taxon>
        <taxon>Cyclophyllidea</taxon>
        <taxon>Hymenolepididae</taxon>
        <taxon>Rodentolepis</taxon>
    </lineage>
</organism>
<reference evidence="1 2" key="2">
    <citation type="submission" date="2018-11" db="EMBL/GenBank/DDBJ databases">
        <authorList>
            <consortium name="Pathogen Informatics"/>
        </authorList>
    </citation>
    <scope>NUCLEOTIDE SEQUENCE [LARGE SCALE GENOMIC DNA]</scope>
</reference>